<keyword evidence="6 9" id="KW-0479">Metal-binding</keyword>
<comment type="caution">
    <text evidence="11">The sequence shown here is derived from an EMBL/GenBank/DDBJ whole genome shotgun (WGS) entry which is preliminary data.</text>
</comment>
<dbReference type="CDD" id="cd00739">
    <property type="entry name" value="DHPS"/>
    <property type="match status" value="1"/>
</dbReference>
<dbReference type="RefSeq" id="WP_167940507.1">
    <property type="nucleotide sequence ID" value="NZ_JAATJA010000001.1"/>
</dbReference>
<dbReference type="SUPFAM" id="SSF51717">
    <property type="entry name" value="Dihydropteroate synthetase-like"/>
    <property type="match status" value="1"/>
</dbReference>
<accession>A0A846QMI9</accession>
<keyword evidence="7 9" id="KW-0460">Magnesium</keyword>
<dbReference type="EC" id="2.5.1.15" evidence="4 9"/>
<dbReference type="Proteomes" id="UP000580856">
    <property type="component" value="Unassembled WGS sequence"/>
</dbReference>
<evidence type="ECO:0000256" key="5">
    <source>
        <dbReference type="ARBA" id="ARBA00022679"/>
    </source>
</evidence>
<protein>
    <recommendedName>
        <fullName evidence="4 9">Dihydropteroate synthase</fullName>
        <shortName evidence="9">DHPS</shortName>
        <ecNumber evidence="4 9">2.5.1.15</ecNumber>
    </recommendedName>
    <alternativeName>
        <fullName evidence="9">Dihydropteroate pyrophosphorylase</fullName>
    </alternativeName>
</protein>
<organism evidence="11 12">
    <name type="scientific">Desulfobaculum xiamenense</name>
    <dbReference type="NCBI Taxonomy" id="995050"/>
    <lineage>
        <taxon>Bacteria</taxon>
        <taxon>Pseudomonadati</taxon>
        <taxon>Thermodesulfobacteriota</taxon>
        <taxon>Desulfovibrionia</taxon>
        <taxon>Desulfovibrionales</taxon>
        <taxon>Desulfovibrionaceae</taxon>
        <taxon>Desulfobaculum</taxon>
    </lineage>
</organism>
<dbReference type="NCBIfam" id="TIGR01496">
    <property type="entry name" value="DHPS"/>
    <property type="match status" value="1"/>
</dbReference>
<dbReference type="GO" id="GO:0046872">
    <property type="term" value="F:metal ion binding"/>
    <property type="evidence" value="ECO:0007669"/>
    <property type="project" value="UniProtKB-KW"/>
</dbReference>
<evidence type="ECO:0000256" key="9">
    <source>
        <dbReference type="RuleBase" id="RU361205"/>
    </source>
</evidence>
<comment type="pathway">
    <text evidence="3 9">Cofactor biosynthesis; tetrahydrofolate biosynthesis; 7,8-dihydrofolate from 2-amino-4-hydroxy-6-hydroxymethyl-7,8-dihydropteridine diphosphate and 4-aminobenzoate: step 1/2.</text>
</comment>
<dbReference type="PROSITE" id="PS00793">
    <property type="entry name" value="DHPS_2"/>
    <property type="match status" value="1"/>
</dbReference>
<keyword evidence="8 9" id="KW-0289">Folate biosynthesis</keyword>
<dbReference type="InterPro" id="IPR000489">
    <property type="entry name" value="Pterin-binding_dom"/>
</dbReference>
<evidence type="ECO:0000256" key="4">
    <source>
        <dbReference type="ARBA" id="ARBA00012458"/>
    </source>
</evidence>
<evidence type="ECO:0000313" key="11">
    <source>
        <dbReference type="EMBL" id="NJB67453.1"/>
    </source>
</evidence>
<feature type="domain" description="Pterin-binding" evidence="10">
    <location>
        <begin position="20"/>
        <end position="278"/>
    </location>
</feature>
<dbReference type="GO" id="GO:0005829">
    <property type="term" value="C:cytosol"/>
    <property type="evidence" value="ECO:0007669"/>
    <property type="project" value="TreeGrafter"/>
</dbReference>
<evidence type="ECO:0000313" key="12">
    <source>
        <dbReference type="Proteomes" id="UP000580856"/>
    </source>
</evidence>
<dbReference type="InterPro" id="IPR045031">
    <property type="entry name" value="DHP_synth-like"/>
</dbReference>
<dbReference type="PROSITE" id="PS00792">
    <property type="entry name" value="DHPS_1"/>
    <property type="match status" value="1"/>
</dbReference>
<keyword evidence="5 9" id="KW-0808">Transferase</keyword>
<dbReference type="GO" id="GO:0046654">
    <property type="term" value="P:tetrahydrofolate biosynthetic process"/>
    <property type="evidence" value="ECO:0007669"/>
    <property type="project" value="UniProtKB-UniPathway"/>
</dbReference>
<evidence type="ECO:0000256" key="8">
    <source>
        <dbReference type="ARBA" id="ARBA00022909"/>
    </source>
</evidence>
<dbReference type="GO" id="GO:0046656">
    <property type="term" value="P:folic acid biosynthetic process"/>
    <property type="evidence" value="ECO:0007669"/>
    <property type="project" value="UniProtKB-KW"/>
</dbReference>
<dbReference type="AlphaFoldDB" id="A0A846QMI9"/>
<comment type="similarity">
    <text evidence="9">Belongs to the DHPS family.</text>
</comment>
<dbReference type="EMBL" id="JAATJA010000001">
    <property type="protein sequence ID" value="NJB67453.1"/>
    <property type="molecule type" value="Genomic_DNA"/>
</dbReference>
<dbReference type="PROSITE" id="PS50972">
    <property type="entry name" value="PTERIN_BINDING"/>
    <property type="match status" value="1"/>
</dbReference>
<dbReference type="GO" id="GO:0004156">
    <property type="term" value="F:dihydropteroate synthase activity"/>
    <property type="evidence" value="ECO:0007669"/>
    <property type="project" value="UniProtKB-EC"/>
</dbReference>
<reference evidence="11 12" key="1">
    <citation type="submission" date="2020-03" db="EMBL/GenBank/DDBJ databases">
        <title>Genomic Encyclopedia of Type Strains, Phase IV (KMG-IV): sequencing the most valuable type-strain genomes for metagenomic binning, comparative biology and taxonomic classification.</title>
        <authorList>
            <person name="Goeker M."/>
        </authorList>
    </citation>
    <scope>NUCLEOTIDE SEQUENCE [LARGE SCALE GENOMIC DNA]</scope>
    <source>
        <strain evidence="11 12">DSM 24233</strain>
    </source>
</reference>
<dbReference type="InterPro" id="IPR006390">
    <property type="entry name" value="DHP_synth_dom"/>
</dbReference>
<evidence type="ECO:0000256" key="7">
    <source>
        <dbReference type="ARBA" id="ARBA00022842"/>
    </source>
</evidence>
<gene>
    <name evidence="11" type="ORF">GGQ74_001093</name>
</gene>
<evidence type="ECO:0000256" key="6">
    <source>
        <dbReference type="ARBA" id="ARBA00022723"/>
    </source>
</evidence>
<keyword evidence="12" id="KW-1185">Reference proteome</keyword>
<evidence type="ECO:0000256" key="3">
    <source>
        <dbReference type="ARBA" id="ARBA00004763"/>
    </source>
</evidence>
<dbReference type="InterPro" id="IPR011005">
    <property type="entry name" value="Dihydropteroate_synth-like_sf"/>
</dbReference>
<evidence type="ECO:0000259" key="10">
    <source>
        <dbReference type="PROSITE" id="PS50972"/>
    </source>
</evidence>
<sequence>MHGLVHWNVSGGRVLGPAPFFVVGIVNVTPDSFYDGGAHATPEAGVAHGLKLIEDGAHILDVGGESTRPTAERVGTGEELRRVVPVVRELARHIREKELDTVVSVDTYKAATAAAALEAGAVIVNDVSGCRYDPELIDVLAQYQPGYVLMHCQGVPGSMQNEPSYVDVVDEIMDFFDQRLRTLTRAGVPEENIVLDPGVGFGKTLEHNLEILRNIEIFGRFGLPVYVGLSNKSLWGALLGLETDQRQNATQVGTALLASRGVQIHRVHEVAMTVQTMRIVQAIDRRSVRGRLGVE</sequence>
<dbReference type="Pfam" id="PF00809">
    <property type="entry name" value="Pterin_bind"/>
    <property type="match status" value="1"/>
</dbReference>
<dbReference type="UniPathway" id="UPA00077">
    <property type="reaction ID" value="UER00156"/>
</dbReference>
<evidence type="ECO:0000256" key="2">
    <source>
        <dbReference type="ARBA" id="ARBA00001946"/>
    </source>
</evidence>
<dbReference type="Gene3D" id="3.20.20.20">
    <property type="entry name" value="Dihydropteroate synthase-like"/>
    <property type="match status" value="1"/>
</dbReference>
<dbReference type="PANTHER" id="PTHR20941">
    <property type="entry name" value="FOLATE SYNTHESIS PROTEINS"/>
    <property type="match status" value="1"/>
</dbReference>
<comment type="cofactor">
    <cofactor evidence="2 9">
        <name>Mg(2+)</name>
        <dbReference type="ChEBI" id="CHEBI:18420"/>
    </cofactor>
</comment>
<evidence type="ECO:0000256" key="1">
    <source>
        <dbReference type="ARBA" id="ARBA00000012"/>
    </source>
</evidence>
<dbReference type="PANTHER" id="PTHR20941:SF1">
    <property type="entry name" value="FOLIC ACID SYNTHESIS PROTEIN FOL1"/>
    <property type="match status" value="1"/>
</dbReference>
<name>A0A846QMI9_9BACT</name>
<proteinExistence type="inferred from homology"/>
<comment type="catalytic activity">
    <reaction evidence="1">
        <text>(7,8-dihydropterin-6-yl)methyl diphosphate + 4-aminobenzoate = 7,8-dihydropteroate + diphosphate</text>
        <dbReference type="Rhea" id="RHEA:19949"/>
        <dbReference type="ChEBI" id="CHEBI:17836"/>
        <dbReference type="ChEBI" id="CHEBI:17839"/>
        <dbReference type="ChEBI" id="CHEBI:33019"/>
        <dbReference type="ChEBI" id="CHEBI:72950"/>
        <dbReference type="EC" id="2.5.1.15"/>
    </reaction>
</comment>
<comment type="function">
    <text evidence="9">Catalyzes the condensation of para-aminobenzoate (pABA) with 6-hydroxymethyl-7,8-dihydropterin diphosphate (DHPt-PP) to form 7,8-dihydropteroate (H2Pte), the immediate precursor of folate derivatives.</text>
</comment>